<evidence type="ECO:0000313" key="1">
    <source>
        <dbReference type="EMBL" id="OAI14412.1"/>
    </source>
</evidence>
<dbReference type="OrthoDB" id="5571767at2"/>
<dbReference type="Proteomes" id="UP000077857">
    <property type="component" value="Unassembled WGS sequence"/>
</dbReference>
<gene>
    <name evidence="1" type="ORF">A1507_15345</name>
</gene>
<name>A0A177N949_9GAMM</name>
<sequence>MSKPQAFTTDLKVLSAQELNLVAGGLIGPEGDLSQFPRKFWPVINPGASVINAKTLAQNVLVR</sequence>
<dbReference type="RefSeq" id="WP_064041126.1">
    <property type="nucleotide sequence ID" value="NZ_LUUJ01000090.1"/>
</dbReference>
<evidence type="ECO:0000313" key="2">
    <source>
        <dbReference type="Proteomes" id="UP000077857"/>
    </source>
</evidence>
<proteinExistence type="predicted"/>
<organism evidence="1 2">
    <name type="scientific">Methylomonas koyamae</name>
    <dbReference type="NCBI Taxonomy" id="702114"/>
    <lineage>
        <taxon>Bacteria</taxon>
        <taxon>Pseudomonadati</taxon>
        <taxon>Pseudomonadota</taxon>
        <taxon>Gammaproteobacteria</taxon>
        <taxon>Methylococcales</taxon>
        <taxon>Methylococcaceae</taxon>
        <taxon>Methylomonas</taxon>
    </lineage>
</organism>
<reference evidence="1 2" key="1">
    <citation type="submission" date="2016-03" db="EMBL/GenBank/DDBJ databases">
        <authorList>
            <person name="Ploux O."/>
        </authorList>
    </citation>
    <scope>NUCLEOTIDE SEQUENCE [LARGE SCALE GENOMIC DNA]</scope>
    <source>
        <strain evidence="1 2">R-45378</strain>
    </source>
</reference>
<accession>A0A177N949</accession>
<protein>
    <recommendedName>
        <fullName evidence="3">Bacteriocin</fullName>
    </recommendedName>
</protein>
<dbReference type="AlphaFoldDB" id="A0A177N949"/>
<evidence type="ECO:0008006" key="3">
    <source>
        <dbReference type="Google" id="ProtNLM"/>
    </source>
</evidence>
<dbReference type="EMBL" id="LUUJ01000090">
    <property type="protein sequence ID" value="OAI14412.1"/>
    <property type="molecule type" value="Genomic_DNA"/>
</dbReference>
<comment type="caution">
    <text evidence="1">The sequence shown here is derived from an EMBL/GenBank/DDBJ whole genome shotgun (WGS) entry which is preliminary data.</text>
</comment>